<dbReference type="EMBL" id="MN738863">
    <property type="protein sequence ID" value="QHT28605.1"/>
    <property type="molecule type" value="Genomic_DNA"/>
</dbReference>
<sequence length="161" mass="19112">MSYLLFHIPKTLISPFIYNDLVKHRWEKYDAQCLRTNIKLPFNIIKSIYSFTNLPYDIKKNNYTCHYIKYAIHKNYKISRHNDGCKITILIYLNKNPSIQESFYVENKKDNETSLVNENYWSENNNTYGCLVMWSTNNSGPEHHGEIMGNGNRELLCLFLN</sequence>
<accession>A0A6C0EML8</accession>
<dbReference type="AlphaFoldDB" id="A0A6C0EML8"/>
<name>A0A6C0EML8_9ZZZZ</name>
<evidence type="ECO:0000313" key="1">
    <source>
        <dbReference type="EMBL" id="QHT28605.1"/>
    </source>
</evidence>
<reference evidence="1" key="1">
    <citation type="journal article" date="2020" name="Nature">
        <title>Giant virus diversity and host interactions through global metagenomics.</title>
        <authorList>
            <person name="Schulz F."/>
            <person name="Roux S."/>
            <person name="Paez-Espino D."/>
            <person name="Jungbluth S."/>
            <person name="Walsh D.A."/>
            <person name="Denef V.J."/>
            <person name="McMahon K.D."/>
            <person name="Konstantinidis K.T."/>
            <person name="Eloe-Fadrosh E.A."/>
            <person name="Kyrpides N.C."/>
            <person name="Woyke T."/>
        </authorList>
    </citation>
    <scope>NUCLEOTIDE SEQUENCE</scope>
    <source>
        <strain evidence="1">GVMAG-M-3300001351-8</strain>
    </source>
</reference>
<protein>
    <recommendedName>
        <fullName evidence="2">Prolyl 4-hydroxylase alpha subunit Fe(2+) 2OG dioxygenase domain-containing protein</fullName>
    </recommendedName>
</protein>
<evidence type="ECO:0008006" key="2">
    <source>
        <dbReference type="Google" id="ProtNLM"/>
    </source>
</evidence>
<proteinExistence type="predicted"/>
<organism evidence="1">
    <name type="scientific">viral metagenome</name>
    <dbReference type="NCBI Taxonomy" id="1070528"/>
    <lineage>
        <taxon>unclassified sequences</taxon>
        <taxon>metagenomes</taxon>
        <taxon>organismal metagenomes</taxon>
    </lineage>
</organism>